<protein>
    <submittedName>
        <fullName evidence="2">Uncharacterized protein</fullName>
    </submittedName>
</protein>
<reference evidence="2 3" key="1">
    <citation type="submission" date="2019-06" db="EMBL/GenBank/DDBJ databases">
        <title>Draft genome sequence of [Clostridium] clostridioforme NBRC 113352.</title>
        <authorList>
            <person name="Miura T."/>
            <person name="Furukawa M."/>
            <person name="Shimamura M."/>
            <person name="Ohyama Y."/>
            <person name="Yamazoe A."/>
            <person name="Kawasaki H."/>
        </authorList>
    </citation>
    <scope>NUCLEOTIDE SEQUENCE [LARGE SCALE GENOMIC DNA]</scope>
    <source>
        <strain evidence="2 3">NBRC 113352</strain>
    </source>
</reference>
<dbReference type="AlphaFoldDB" id="A0A829W741"/>
<name>A0A829W741_9FIRM</name>
<gene>
    <name evidence="2" type="ORF">Ccl03g_38980</name>
</gene>
<feature type="compositionally biased region" description="Basic and acidic residues" evidence="1">
    <location>
        <begin position="31"/>
        <end position="42"/>
    </location>
</feature>
<evidence type="ECO:0000313" key="2">
    <source>
        <dbReference type="EMBL" id="GEA38185.1"/>
    </source>
</evidence>
<organism evidence="2 3">
    <name type="scientific">Enterocloster clostridioformis</name>
    <dbReference type="NCBI Taxonomy" id="1531"/>
    <lineage>
        <taxon>Bacteria</taxon>
        <taxon>Bacillati</taxon>
        <taxon>Bacillota</taxon>
        <taxon>Clostridia</taxon>
        <taxon>Lachnospirales</taxon>
        <taxon>Lachnospiraceae</taxon>
        <taxon>Enterocloster</taxon>
    </lineage>
</organism>
<accession>A0A829W741</accession>
<feature type="region of interest" description="Disordered" evidence="1">
    <location>
        <begin position="31"/>
        <end position="56"/>
    </location>
</feature>
<evidence type="ECO:0000256" key="1">
    <source>
        <dbReference type="SAM" id="MobiDB-lite"/>
    </source>
</evidence>
<sequence>MVPPLTDDNARRQNRQCRQYGFWPDGALERSEKQIEEGRSQDARTALTDLNEKYGL</sequence>
<proteinExistence type="predicted"/>
<evidence type="ECO:0000313" key="3">
    <source>
        <dbReference type="Proteomes" id="UP000315200"/>
    </source>
</evidence>
<dbReference type="Proteomes" id="UP000315200">
    <property type="component" value="Unassembled WGS sequence"/>
</dbReference>
<dbReference type="EMBL" id="BJLB01000001">
    <property type="protein sequence ID" value="GEA38185.1"/>
    <property type="molecule type" value="Genomic_DNA"/>
</dbReference>
<comment type="caution">
    <text evidence="2">The sequence shown here is derived from an EMBL/GenBank/DDBJ whole genome shotgun (WGS) entry which is preliminary data.</text>
</comment>